<evidence type="ECO:0000313" key="6">
    <source>
        <dbReference type="Proteomes" id="UP000541425"/>
    </source>
</evidence>
<feature type="coiled-coil region" evidence="4">
    <location>
        <begin position="13"/>
        <end position="40"/>
    </location>
</feature>
<keyword evidence="4" id="KW-0175">Coiled coil</keyword>
<dbReference type="GO" id="GO:0022627">
    <property type="term" value="C:cytosolic small ribosomal subunit"/>
    <property type="evidence" value="ECO:0007669"/>
    <property type="project" value="TreeGrafter"/>
</dbReference>
<dbReference type="Proteomes" id="UP000541425">
    <property type="component" value="Unassembled WGS sequence"/>
</dbReference>
<comment type="caution">
    <text evidence="5">The sequence shown here is derived from an EMBL/GenBank/DDBJ whole genome shotgun (WGS) entry which is preliminary data.</text>
</comment>
<evidence type="ECO:0000313" key="5">
    <source>
        <dbReference type="EMBL" id="MBB3703383.1"/>
    </source>
</evidence>
<comment type="subunit">
    <text evidence="2">Associates exclusively with 100S ribosomes, which are dimers of 70S ribosomes.</text>
</comment>
<dbReference type="EMBL" id="JACICA010000011">
    <property type="protein sequence ID" value="MBB3703383.1"/>
    <property type="molecule type" value="Genomic_DNA"/>
</dbReference>
<protein>
    <recommendedName>
        <fullName evidence="3">Ribosome hibernation promoting factor</fullName>
    </recommendedName>
</protein>
<reference evidence="5 6" key="1">
    <citation type="submission" date="2020-08" db="EMBL/GenBank/DDBJ databases">
        <title>Genomic Encyclopedia of Type Strains, Phase IV (KMG-IV): sequencing the most valuable type-strain genomes for metagenomic binning, comparative biology and taxonomic classification.</title>
        <authorList>
            <person name="Goeker M."/>
        </authorList>
    </citation>
    <scope>NUCLEOTIDE SEQUENCE [LARGE SCALE GENOMIC DNA]</scope>
    <source>
        <strain evidence="5 6">DSM 22548</strain>
    </source>
</reference>
<dbReference type="SUPFAM" id="SSF69754">
    <property type="entry name" value="Ribosome binding protein Y (YfiA homologue)"/>
    <property type="match status" value="1"/>
</dbReference>
<dbReference type="GO" id="GO:0045900">
    <property type="term" value="P:negative regulation of translational elongation"/>
    <property type="evidence" value="ECO:0007669"/>
    <property type="project" value="TreeGrafter"/>
</dbReference>
<evidence type="ECO:0000256" key="1">
    <source>
        <dbReference type="ARBA" id="ARBA00022845"/>
    </source>
</evidence>
<dbReference type="InterPro" id="IPR050574">
    <property type="entry name" value="HPF/YfiA_ribosome-assoc"/>
</dbReference>
<dbReference type="PANTHER" id="PTHR33231:SF1">
    <property type="entry name" value="30S RIBOSOMAL PROTEIN"/>
    <property type="match status" value="1"/>
</dbReference>
<dbReference type="Pfam" id="PF02482">
    <property type="entry name" value="Ribosomal_S30AE"/>
    <property type="match status" value="1"/>
</dbReference>
<dbReference type="RefSeq" id="WP_183697703.1">
    <property type="nucleotide sequence ID" value="NZ_JACICA010000011.1"/>
</dbReference>
<evidence type="ECO:0000256" key="4">
    <source>
        <dbReference type="SAM" id="Coils"/>
    </source>
</evidence>
<sequence>MEIKVKAIHFNATDKLQDFIEKKVAKLEKLEENITKVEVTLNVVKPEAANNKETAFHLFVPGAELHAEKTCDTFEEGVDLCVDILKRQLEKQKEKKSGK</sequence>
<proteinExistence type="predicted"/>
<evidence type="ECO:0000256" key="3">
    <source>
        <dbReference type="ARBA" id="ARBA00041148"/>
    </source>
</evidence>
<dbReference type="GO" id="GO:0043024">
    <property type="term" value="F:ribosomal small subunit binding"/>
    <property type="evidence" value="ECO:0007669"/>
    <property type="project" value="TreeGrafter"/>
</dbReference>
<dbReference type="InterPro" id="IPR036567">
    <property type="entry name" value="RHF-like"/>
</dbReference>
<dbReference type="NCBIfam" id="TIGR00741">
    <property type="entry name" value="yfiA"/>
    <property type="match status" value="1"/>
</dbReference>
<dbReference type="InterPro" id="IPR003489">
    <property type="entry name" value="RHF/RaiA"/>
</dbReference>
<dbReference type="AlphaFoldDB" id="A0A7W5UFQ1"/>
<keyword evidence="1" id="KW-0810">Translation regulation</keyword>
<organism evidence="5 6">
    <name type="scientific">Alloprevotella rava</name>
    <dbReference type="NCBI Taxonomy" id="671218"/>
    <lineage>
        <taxon>Bacteria</taxon>
        <taxon>Pseudomonadati</taxon>
        <taxon>Bacteroidota</taxon>
        <taxon>Bacteroidia</taxon>
        <taxon>Bacteroidales</taxon>
        <taxon>Prevotellaceae</taxon>
        <taxon>Alloprevotella</taxon>
    </lineage>
</organism>
<dbReference type="Gene3D" id="3.30.160.100">
    <property type="entry name" value="Ribosome hibernation promotion factor-like"/>
    <property type="match status" value="1"/>
</dbReference>
<dbReference type="CDD" id="cd00552">
    <property type="entry name" value="RaiA"/>
    <property type="match status" value="1"/>
</dbReference>
<accession>A0A7W5UFQ1</accession>
<gene>
    <name evidence="5" type="ORF">FHS60_001865</name>
</gene>
<evidence type="ECO:0000256" key="2">
    <source>
        <dbReference type="ARBA" id="ARBA00038695"/>
    </source>
</evidence>
<name>A0A7W5UFQ1_9BACT</name>
<dbReference type="PANTHER" id="PTHR33231">
    <property type="entry name" value="30S RIBOSOMAL PROTEIN"/>
    <property type="match status" value="1"/>
</dbReference>